<feature type="region of interest" description="Disordered" evidence="1">
    <location>
        <begin position="219"/>
        <end position="246"/>
    </location>
</feature>
<dbReference type="EMBL" id="LR861807">
    <property type="protein sequence ID" value="CAD1795516.1"/>
    <property type="molecule type" value="Genomic_DNA"/>
</dbReference>
<reference evidence="2 4" key="1">
    <citation type="submission" date="2020-07" db="EMBL/GenBank/DDBJ databases">
        <authorList>
            <person name="Teixeira M."/>
        </authorList>
    </citation>
    <scope>NUCLEOTIDE SEQUENCE</scope>
    <source>
        <strain evidence="3">3</strain>
        <strain evidence="2">Xanthomonas arboricola pv. juglandis CPBF 427</strain>
    </source>
</reference>
<accession>A0A8E4ESU9</accession>
<evidence type="ECO:0000313" key="2">
    <source>
        <dbReference type="EMBL" id="CAD0338017.1"/>
    </source>
</evidence>
<sequence length="246" mass="26716">MARFSIVEYGAPASLLTSIAASMGKGTAETARHISDAGARIARQVGLKKSPIEVSGALVSSSKVAGLLHLGRSCELEIAPKFLGDNAGATGWREDFFFLAMLSKHGHVLASDRIRAHTAAESDLDSLLARAITEMYWEHHHRPIRSYKKTIEHDFFLDGDVDPFDLRVPGPSGYPQEVIRFSKANRHNAVICAAAGIASRHVRNPTSSAELSRVRAHLGAQPRLPHGHLVQQSVPGRSRPTSPRPE</sequence>
<dbReference type="Proteomes" id="UP000514411">
    <property type="component" value="Chromosome"/>
</dbReference>
<gene>
    <name evidence="3" type="ORF">XSP_003288</name>
    <name evidence="2" type="ORF">XSP_003316</name>
</gene>
<name>A0A8E4ESU9_XANCJ</name>
<feature type="compositionally biased region" description="Polar residues" evidence="1">
    <location>
        <begin position="230"/>
        <end position="246"/>
    </location>
</feature>
<dbReference type="EMBL" id="LR824643">
    <property type="protein sequence ID" value="CAD0338017.1"/>
    <property type="molecule type" value="Genomic_DNA"/>
</dbReference>
<protein>
    <submittedName>
        <fullName evidence="2">Uncharacterized protein</fullName>
    </submittedName>
</protein>
<evidence type="ECO:0000256" key="1">
    <source>
        <dbReference type="SAM" id="MobiDB-lite"/>
    </source>
</evidence>
<evidence type="ECO:0000313" key="4">
    <source>
        <dbReference type="Proteomes" id="UP000514411"/>
    </source>
</evidence>
<dbReference type="OrthoDB" id="5184506at2"/>
<dbReference type="AlphaFoldDB" id="A0A8E4ESU9"/>
<organism evidence="2">
    <name type="scientific">Xanthomonas campestris pv. juglandis</name>
    <name type="common">Xanthomonas arboricola pv. juglandis</name>
    <dbReference type="NCBI Taxonomy" id="195709"/>
    <lineage>
        <taxon>Bacteria</taxon>
        <taxon>Pseudomonadati</taxon>
        <taxon>Pseudomonadota</taxon>
        <taxon>Gammaproteobacteria</taxon>
        <taxon>Lysobacterales</taxon>
        <taxon>Lysobacteraceae</taxon>
        <taxon>Xanthomonas</taxon>
    </lineage>
</organism>
<evidence type="ECO:0000313" key="3">
    <source>
        <dbReference type="EMBL" id="CAD1795516.1"/>
    </source>
</evidence>
<proteinExistence type="predicted"/>